<dbReference type="OrthoDB" id="11873at10239"/>
<dbReference type="Pfam" id="PF18013">
    <property type="entry name" value="Phage_lysozyme2"/>
    <property type="match status" value="1"/>
</dbReference>
<protein>
    <recommendedName>
        <fullName evidence="1">Phage tail lysozyme domain-containing protein</fullName>
    </recommendedName>
</protein>
<dbReference type="KEGG" id="vg:16045477"/>
<proteinExistence type="predicted"/>
<organism evidence="2 3">
    <name type="scientific">Synechococcus phage S-IOM18</name>
    <dbReference type="NCBI Taxonomy" id="754039"/>
    <lineage>
        <taxon>Viruses</taxon>
        <taxon>Duplodnaviria</taxon>
        <taxon>Heunggongvirae</taxon>
        <taxon>Uroviricota</taxon>
        <taxon>Caudoviricetes</taxon>
        <taxon>Pantevenvirales</taxon>
        <taxon>Kyanoviridae</taxon>
        <taxon>Tefnutvirus</taxon>
        <taxon>Tefnutvirus siom18</taxon>
    </lineage>
</organism>
<dbReference type="Proteomes" id="UP000204294">
    <property type="component" value="Segment"/>
</dbReference>
<dbReference type="RefSeq" id="YP_008126501.1">
    <property type="nucleotide sequence ID" value="NC_021536.1"/>
</dbReference>
<accession>R9TPV8</accession>
<feature type="domain" description="Phage tail lysozyme" evidence="1">
    <location>
        <begin position="65"/>
        <end position="143"/>
    </location>
</feature>
<name>R9TPV8_9CAUD</name>
<evidence type="ECO:0000313" key="3">
    <source>
        <dbReference type="Proteomes" id="UP000204294"/>
    </source>
</evidence>
<sequence length="191" mass="21478">MRLMNTLLATAAVAAGLATIGPATAPPPLEVVEIPVVEKTWKCPDCTPNEQYVLSKLQEKTKIRDRNALATIMGNIQQESKFIPDICEGGARVPYGDCHRGGYGLIQWTSVGRYRNLGLFAERYGYDPSSLEGQTAYMINETVFQQYLPEFEGRGHTISQYMVPAFYWLGWGIKGARETYAHNYYKQLVWA</sequence>
<dbReference type="Gene3D" id="1.10.530.10">
    <property type="match status" value="1"/>
</dbReference>
<evidence type="ECO:0000259" key="1">
    <source>
        <dbReference type="Pfam" id="PF18013"/>
    </source>
</evidence>
<dbReference type="InterPro" id="IPR041219">
    <property type="entry name" value="Phage_lysozyme2"/>
</dbReference>
<gene>
    <name evidence="2" type="ORF">SWYG_00178</name>
</gene>
<reference evidence="2 3" key="1">
    <citation type="submission" date="2010-09" db="EMBL/GenBank/DDBJ databases">
        <title>The Genome Sequence of Synechococcus phage S-IOM18.</title>
        <authorList>
            <consortium name="The Broad Institute Genome Sequencing Platform"/>
            <person name="Henn M.R."/>
            <person name="Clokie M."/>
            <person name="Levin J."/>
            <person name="Malboeuf C."/>
            <person name="Casali M."/>
            <person name="Russ C."/>
            <person name="Lennon N."/>
            <person name="Chapman S.B."/>
            <person name="Erlich R."/>
            <person name="Young S.K."/>
            <person name="Yandava C."/>
            <person name="Zeng Q."/>
            <person name="Fitzgerald M.F."/>
            <person name="Alvarado L."/>
            <person name="Anderson S."/>
            <person name="Berlin A."/>
            <person name="Chen Z."/>
            <person name="Freedman E."/>
            <person name="Gellesch M."/>
            <person name="Goldberg J."/>
            <person name="Green L."/>
            <person name="Griggs A."/>
            <person name="Gujja S."/>
            <person name="Heilman E.R."/>
            <person name="Heiman D."/>
            <person name="Hollinger A."/>
            <person name="Howarth C."/>
            <person name="Larson L."/>
            <person name="Mehta T."/>
            <person name="Neiman D."/>
            <person name="Pearson M."/>
            <person name="Roberts A."/>
            <person name="Ryan E."/>
            <person name="Saif S."/>
            <person name="Shea T."/>
            <person name="Shenoy N."/>
            <person name="Sisk P."/>
            <person name="Stolte C."/>
            <person name="Sykes S."/>
            <person name="White J."/>
            <person name="Haas B."/>
            <person name="Nusbaum C."/>
            <person name="Birren B."/>
        </authorList>
    </citation>
    <scope>NUCLEOTIDE SEQUENCE [LARGE SCALE GENOMIC DNA]</scope>
    <source>
        <strain evidence="2 3">S-IOM18</strain>
    </source>
</reference>
<dbReference type="EMBL" id="HQ317383">
    <property type="protein sequence ID" value="AGN33687.1"/>
    <property type="molecule type" value="Genomic_DNA"/>
</dbReference>
<evidence type="ECO:0000313" key="2">
    <source>
        <dbReference type="EMBL" id="AGN33687.1"/>
    </source>
</evidence>
<keyword evidence="3" id="KW-1185">Reference proteome</keyword>
<dbReference type="GeneID" id="16045477"/>